<keyword evidence="2" id="KW-1185">Reference proteome</keyword>
<sequence length="241" mass="27398">MAEMGSTLNTRLQTFTECNTKFSDYYSDALVYTATDSKRAGCLHRVQTALNKRELHAIHYLMQMAIDYDKFCVQHEHFVEMMRHKRIEDQLMVQSLCSKLITMAKTKTDFASMLAHSEITGALLACEMIMNSDPNNTMALCDFLETSFDLACSFKCMDMKVLTPLLAVYSFRQQLLVCSRLGSEELLQVLHSKKSLATYCENVCKVVSKEKHTAAHLIKKLAQELKLDLSKISMIATNHAE</sequence>
<protein>
    <submittedName>
        <fullName evidence="1">Uncharacterized protein</fullName>
    </submittedName>
</protein>
<reference evidence="1 2" key="1">
    <citation type="journal article" date="2015" name="Genome Biol. Evol.">
        <title>Comparative Genomics of a Bacterivorous Green Alga Reveals Evolutionary Causalities and Consequences of Phago-Mixotrophic Mode of Nutrition.</title>
        <authorList>
            <person name="Burns J.A."/>
            <person name="Paasch A."/>
            <person name="Narechania A."/>
            <person name="Kim E."/>
        </authorList>
    </citation>
    <scope>NUCLEOTIDE SEQUENCE [LARGE SCALE GENOMIC DNA]</scope>
    <source>
        <strain evidence="1 2">PLY_AMNH</strain>
    </source>
</reference>
<evidence type="ECO:0000313" key="2">
    <source>
        <dbReference type="Proteomes" id="UP001190700"/>
    </source>
</evidence>
<organism evidence="1 2">
    <name type="scientific">Cymbomonas tetramitiformis</name>
    <dbReference type="NCBI Taxonomy" id="36881"/>
    <lineage>
        <taxon>Eukaryota</taxon>
        <taxon>Viridiplantae</taxon>
        <taxon>Chlorophyta</taxon>
        <taxon>Pyramimonadophyceae</taxon>
        <taxon>Pyramimonadales</taxon>
        <taxon>Pyramimonadaceae</taxon>
        <taxon>Cymbomonas</taxon>
    </lineage>
</organism>
<accession>A0AAE0C8L6</accession>
<evidence type="ECO:0000313" key="1">
    <source>
        <dbReference type="EMBL" id="KAK3249312.1"/>
    </source>
</evidence>
<dbReference type="EMBL" id="LGRX02027467">
    <property type="protein sequence ID" value="KAK3249312.1"/>
    <property type="molecule type" value="Genomic_DNA"/>
</dbReference>
<name>A0AAE0C8L6_9CHLO</name>
<comment type="caution">
    <text evidence="1">The sequence shown here is derived from an EMBL/GenBank/DDBJ whole genome shotgun (WGS) entry which is preliminary data.</text>
</comment>
<proteinExistence type="predicted"/>
<gene>
    <name evidence="1" type="ORF">CYMTET_41257</name>
</gene>
<dbReference type="Proteomes" id="UP001190700">
    <property type="component" value="Unassembled WGS sequence"/>
</dbReference>
<dbReference type="AlphaFoldDB" id="A0AAE0C8L6"/>